<proteinExistence type="predicted"/>
<accession>A0AAQ1KFK0</accession>
<name>A0AAQ1KFK0_9PSED</name>
<gene>
    <name evidence="1" type="ORF">SAMN05216577_11168</name>
</gene>
<dbReference type="RefSeq" id="WP_174672459.1">
    <property type="nucleotide sequence ID" value="NZ_FOLS01000011.1"/>
</dbReference>
<keyword evidence="2" id="KW-1185">Reference proteome</keyword>
<sequence>MSEYNITSLSAGKDSLAASLLMKEREVENGMLVFADTGNELDLRDRN</sequence>
<comment type="caution">
    <text evidence="1">The sequence shown here is derived from an EMBL/GenBank/DDBJ whole genome shotgun (WGS) entry which is preliminary data.</text>
</comment>
<dbReference type="EMBL" id="FOLS01000011">
    <property type="protein sequence ID" value="SFC83727.1"/>
    <property type="molecule type" value="Genomic_DNA"/>
</dbReference>
<evidence type="ECO:0000313" key="1">
    <source>
        <dbReference type="EMBL" id="SFC83727.1"/>
    </source>
</evidence>
<protein>
    <recommendedName>
        <fullName evidence="3">Phosphoadenosine phosphosulfate reductase</fullName>
    </recommendedName>
</protein>
<reference evidence="1 2" key="1">
    <citation type="submission" date="2016-10" db="EMBL/GenBank/DDBJ databases">
        <authorList>
            <person name="Varghese N."/>
            <person name="Submissions S."/>
        </authorList>
    </citation>
    <scope>NUCLEOTIDE SEQUENCE [LARGE SCALE GENOMIC DNA]</scope>
    <source>
        <strain evidence="1 2">LMG 18378</strain>
    </source>
</reference>
<evidence type="ECO:0008006" key="3">
    <source>
        <dbReference type="Google" id="ProtNLM"/>
    </source>
</evidence>
<organism evidence="1 2">
    <name type="scientific">Pseudomonas citronellolis</name>
    <dbReference type="NCBI Taxonomy" id="53408"/>
    <lineage>
        <taxon>Bacteria</taxon>
        <taxon>Pseudomonadati</taxon>
        <taxon>Pseudomonadota</taxon>
        <taxon>Gammaproteobacteria</taxon>
        <taxon>Pseudomonadales</taxon>
        <taxon>Pseudomonadaceae</taxon>
        <taxon>Pseudomonas</taxon>
    </lineage>
</organism>
<evidence type="ECO:0000313" key="2">
    <source>
        <dbReference type="Proteomes" id="UP000183385"/>
    </source>
</evidence>
<dbReference type="AlphaFoldDB" id="A0AAQ1KFK0"/>
<dbReference type="Proteomes" id="UP000183385">
    <property type="component" value="Unassembled WGS sequence"/>
</dbReference>